<keyword evidence="2" id="KW-1185">Reference proteome</keyword>
<sequence length="104" mass="11559">MKSVSSEEVVVEPLGDCGYANAQVDIASGNEFMNEEAFFDMPNLLVGMDERMLVSPPRMTSQPSDDSPKNFDAESLWNHLLHQEHETQINLHHYPLQVSGGAAK</sequence>
<dbReference type="AlphaFoldDB" id="A0ABD1X0N7"/>
<name>A0ABD1X0N7_9LAMI</name>
<protein>
    <submittedName>
        <fullName evidence="1">Ethylene-responsive transcription factor ERF</fullName>
    </submittedName>
</protein>
<comment type="caution">
    <text evidence="1">The sequence shown here is derived from an EMBL/GenBank/DDBJ whole genome shotgun (WGS) entry which is preliminary data.</text>
</comment>
<proteinExistence type="predicted"/>
<reference evidence="2" key="1">
    <citation type="submission" date="2024-07" db="EMBL/GenBank/DDBJ databases">
        <title>Two chromosome-level genome assemblies of Korean endemic species Abeliophyllum distichum and Forsythia ovata (Oleaceae).</title>
        <authorList>
            <person name="Jang H."/>
        </authorList>
    </citation>
    <scope>NUCLEOTIDE SEQUENCE [LARGE SCALE GENOMIC DNA]</scope>
</reference>
<dbReference type="Proteomes" id="UP001604277">
    <property type="component" value="Unassembled WGS sequence"/>
</dbReference>
<accession>A0ABD1X0N7</accession>
<dbReference type="EMBL" id="JBFOLJ010000001">
    <property type="protein sequence ID" value="KAL2555347.1"/>
    <property type="molecule type" value="Genomic_DNA"/>
</dbReference>
<evidence type="ECO:0000313" key="1">
    <source>
        <dbReference type="EMBL" id="KAL2555347.1"/>
    </source>
</evidence>
<evidence type="ECO:0000313" key="2">
    <source>
        <dbReference type="Proteomes" id="UP001604277"/>
    </source>
</evidence>
<gene>
    <name evidence="1" type="ORF">Fot_00086</name>
</gene>
<organism evidence="1 2">
    <name type="scientific">Forsythia ovata</name>
    <dbReference type="NCBI Taxonomy" id="205694"/>
    <lineage>
        <taxon>Eukaryota</taxon>
        <taxon>Viridiplantae</taxon>
        <taxon>Streptophyta</taxon>
        <taxon>Embryophyta</taxon>
        <taxon>Tracheophyta</taxon>
        <taxon>Spermatophyta</taxon>
        <taxon>Magnoliopsida</taxon>
        <taxon>eudicotyledons</taxon>
        <taxon>Gunneridae</taxon>
        <taxon>Pentapetalae</taxon>
        <taxon>asterids</taxon>
        <taxon>lamiids</taxon>
        <taxon>Lamiales</taxon>
        <taxon>Oleaceae</taxon>
        <taxon>Forsythieae</taxon>
        <taxon>Forsythia</taxon>
    </lineage>
</organism>